<keyword evidence="2" id="KW-1185">Reference proteome</keyword>
<protein>
    <recommendedName>
        <fullName evidence="3">Morphogenetic protein</fullName>
    </recommendedName>
</protein>
<comment type="caution">
    <text evidence="1">The sequence shown here is derived from an EMBL/GenBank/DDBJ whole genome shotgun (WGS) entry which is preliminary data.</text>
</comment>
<sequence length="253" mass="28448">MADRPIQLPMPMINALLDGRKTQLRQKLDLPTKAASGGAIYERSDMGGWEPGIYGGRGCFTVDRNGTKHPAPEMVGLYHRTCGVSILAPIQVGDQFWVREVWCDLTTTHGRQTETYNSVTGLYERRVQPFIWYQADGDQPDIGNGAAKMASWRSPRRMPRSASRLTLLVTDVRAQLLSDISEEDAVAEGVERDSDGWRDYLMPSTQCCFTARDSYKTLWDSMNGPGSWNATPWIAAYSFDVVRENIDRFNRSA</sequence>
<dbReference type="Proteomes" id="UP001595704">
    <property type="component" value="Unassembled WGS sequence"/>
</dbReference>
<dbReference type="EMBL" id="JBHRYC010000018">
    <property type="protein sequence ID" value="MFC3636045.1"/>
    <property type="molecule type" value="Genomic_DNA"/>
</dbReference>
<gene>
    <name evidence="1" type="ORF">ACFONL_01400</name>
</gene>
<accession>A0ABV7UBL5</accession>
<evidence type="ECO:0008006" key="3">
    <source>
        <dbReference type="Google" id="ProtNLM"/>
    </source>
</evidence>
<dbReference type="RefSeq" id="WP_191321185.1">
    <property type="nucleotide sequence ID" value="NZ_BNCG01000049.1"/>
</dbReference>
<organism evidence="1 2">
    <name type="scientific">Camelimonas fluminis</name>
    <dbReference type="NCBI Taxonomy" id="1576911"/>
    <lineage>
        <taxon>Bacteria</taxon>
        <taxon>Pseudomonadati</taxon>
        <taxon>Pseudomonadota</taxon>
        <taxon>Alphaproteobacteria</taxon>
        <taxon>Hyphomicrobiales</taxon>
        <taxon>Chelatococcaceae</taxon>
        <taxon>Camelimonas</taxon>
    </lineage>
</organism>
<evidence type="ECO:0000313" key="2">
    <source>
        <dbReference type="Proteomes" id="UP001595704"/>
    </source>
</evidence>
<name>A0ABV7UBL5_9HYPH</name>
<proteinExistence type="predicted"/>
<reference evidence="2" key="1">
    <citation type="journal article" date="2019" name="Int. J. Syst. Evol. Microbiol.">
        <title>The Global Catalogue of Microorganisms (GCM) 10K type strain sequencing project: providing services to taxonomists for standard genome sequencing and annotation.</title>
        <authorList>
            <consortium name="The Broad Institute Genomics Platform"/>
            <consortium name="The Broad Institute Genome Sequencing Center for Infectious Disease"/>
            <person name="Wu L."/>
            <person name="Ma J."/>
        </authorList>
    </citation>
    <scope>NUCLEOTIDE SEQUENCE [LARGE SCALE GENOMIC DNA]</scope>
    <source>
        <strain evidence="2">KCTC 42282</strain>
    </source>
</reference>
<evidence type="ECO:0000313" key="1">
    <source>
        <dbReference type="EMBL" id="MFC3636045.1"/>
    </source>
</evidence>